<name>A0A6B2K360_9RHOB</name>
<dbReference type="Pfam" id="PF00441">
    <property type="entry name" value="Acyl-CoA_dh_1"/>
    <property type="match status" value="1"/>
</dbReference>
<feature type="domain" description="Acyl-CoA dehydrogenase/oxidase N-terminal" evidence="8">
    <location>
        <begin position="34"/>
        <end position="152"/>
    </location>
</feature>
<sequence length="528" mass="54743">MDWAGAERRSLAMLGVTPGWQRLCALGAVDDETAGAVLDAAGRLAAEMLAPVGEASDREGARVEGGHVVLPEGFGGAWAAMAEGGWIGLDLPEEVGGAGLPVALQAAAESLFDAAAPAFGMAPGAARSAGHLLAAHGGEALAEWVPALISGERAATICISEPGAGSDVGRIATKAVRDGDGWRVTGQKIWISFGDHDLAPVIGHCLLARTSEAPGTRGLSLFLVPARRGEAGVSLLRIEEKMGLHGSPTCALAFDGAEAQLIGEEGRGLAQLFAMIELMRLQTGVQGLGLAMAAADIAEAYAEERRQGGDPAAPPVPIAGHPDVARQLRELRARTELLRAAVFELAVQIDLAQRAPEAAEREEAAALAAFLMPLVKTFGAETGFDVPHRAIQVLGGAGYTRDWPLERMLRDARVLAIYEGTSGMQAIDFTERRLVRDRRGLDVFVAQAGAEAFAGLAGEVAAAPEAARLAAADAVMRAGWAAVTGWLAERIAAVDPASAETLRRALPQRFALHAAEARAALDAGPVID</sequence>
<dbReference type="GO" id="GO:0003995">
    <property type="term" value="F:acyl-CoA dehydrogenase activity"/>
    <property type="evidence" value="ECO:0007669"/>
    <property type="project" value="InterPro"/>
</dbReference>
<dbReference type="PROSITE" id="PS00073">
    <property type="entry name" value="ACYL_COA_DH_2"/>
    <property type="match status" value="1"/>
</dbReference>
<evidence type="ECO:0000313" key="9">
    <source>
        <dbReference type="EMBL" id="NDV00946.1"/>
    </source>
</evidence>
<evidence type="ECO:0000259" key="7">
    <source>
        <dbReference type="Pfam" id="PF02770"/>
    </source>
</evidence>
<comment type="similarity">
    <text evidence="2 5">Belongs to the acyl-CoA dehydrogenase family.</text>
</comment>
<dbReference type="AlphaFoldDB" id="A0A6B2K360"/>
<dbReference type="InterPro" id="IPR046373">
    <property type="entry name" value="Acyl-CoA_Oxase/DH_mid-dom_sf"/>
</dbReference>
<dbReference type="RefSeq" id="WP_163891989.1">
    <property type="nucleotide sequence ID" value="NZ_JAAFYS010000002.1"/>
</dbReference>
<evidence type="ECO:0000259" key="6">
    <source>
        <dbReference type="Pfam" id="PF00441"/>
    </source>
</evidence>
<feature type="domain" description="Acyl-CoA dehydrogenase/oxidase C-terminal" evidence="6">
    <location>
        <begin position="266"/>
        <end position="429"/>
    </location>
</feature>
<dbReference type="InterPro" id="IPR009100">
    <property type="entry name" value="AcylCoA_DH/oxidase_NM_dom_sf"/>
</dbReference>
<feature type="domain" description="Acyl-CoA oxidase/dehydrogenase middle" evidence="7">
    <location>
        <begin position="157"/>
        <end position="255"/>
    </location>
</feature>
<gene>
    <name evidence="9" type="ORF">GZA08_08180</name>
</gene>
<protein>
    <submittedName>
        <fullName evidence="9">Acyl-CoA dehydrogenase</fullName>
    </submittedName>
</protein>
<dbReference type="Gene3D" id="1.10.540.10">
    <property type="entry name" value="Acyl-CoA dehydrogenase/oxidase, N-terminal domain"/>
    <property type="match status" value="1"/>
</dbReference>
<evidence type="ECO:0000313" key="10">
    <source>
        <dbReference type="Proteomes" id="UP000474757"/>
    </source>
</evidence>
<dbReference type="GO" id="GO:0050660">
    <property type="term" value="F:flavin adenine dinucleotide binding"/>
    <property type="evidence" value="ECO:0007669"/>
    <property type="project" value="InterPro"/>
</dbReference>
<dbReference type="InterPro" id="IPR037069">
    <property type="entry name" value="AcylCoA_DH/ox_N_sf"/>
</dbReference>
<evidence type="ECO:0000256" key="5">
    <source>
        <dbReference type="RuleBase" id="RU362125"/>
    </source>
</evidence>
<dbReference type="InterPro" id="IPR052166">
    <property type="entry name" value="Diverse_Acyl-CoA_DH"/>
</dbReference>
<accession>A0A6B2K360</accession>
<keyword evidence="5" id="KW-0560">Oxidoreductase</keyword>
<dbReference type="PANTHER" id="PTHR42803:SF1">
    <property type="entry name" value="BROAD-SPECIFICITY LINEAR ACYL-COA DEHYDROGENASE FADE5"/>
    <property type="match status" value="1"/>
</dbReference>
<keyword evidence="4 5" id="KW-0274">FAD</keyword>
<keyword evidence="3 5" id="KW-0285">Flavoprotein</keyword>
<evidence type="ECO:0000256" key="2">
    <source>
        <dbReference type="ARBA" id="ARBA00009347"/>
    </source>
</evidence>
<evidence type="ECO:0000259" key="8">
    <source>
        <dbReference type="Pfam" id="PF02771"/>
    </source>
</evidence>
<dbReference type="InterPro" id="IPR006089">
    <property type="entry name" value="Acyl-CoA_DH_CS"/>
</dbReference>
<reference evidence="9 10" key="1">
    <citation type="submission" date="2020-02" db="EMBL/GenBank/DDBJ databases">
        <title>Pseudoroseicyclus tamarix, sp. nov., isolated from offshore sediment of a Tamarix chinensis forest.</title>
        <authorList>
            <person name="Gai Y."/>
        </authorList>
    </citation>
    <scope>NUCLEOTIDE SEQUENCE [LARGE SCALE GENOMIC DNA]</scope>
    <source>
        <strain evidence="9 10">CLL3-39</strain>
    </source>
</reference>
<dbReference type="Pfam" id="PF02771">
    <property type="entry name" value="Acyl-CoA_dh_N"/>
    <property type="match status" value="1"/>
</dbReference>
<dbReference type="Proteomes" id="UP000474757">
    <property type="component" value="Unassembled WGS sequence"/>
</dbReference>
<dbReference type="EMBL" id="JAAGAB010000002">
    <property type="protein sequence ID" value="NDV00946.1"/>
    <property type="molecule type" value="Genomic_DNA"/>
</dbReference>
<dbReference type="InterPro" id="IPR013786">
    <property type="entry name" value="AcylCoA_DH/ox_N"/>
</dbReference>
<dbReference type="Gene3D" id="1.20.140.10">
    <property type="entry name" value="Butyryl-CoA Dehydrogenase, subunit A, domain 3"/>
    <property type="match status" value="1"/>
</dbReference>
<dbReference type="Pfam" id="PF02770">
    <property type="entry name" value="Acyl-CoA_dh_M"/>
    <property type="match status" value="1"/>
</dbReference>
<evidence type="ECO:0000256" key="3">
    <source>
        <dbReference type="ARBA" id="ARBA00022630"/>
    </source>
</evidence>
<evidence type="ECO:0000256" key="4">
    <source>
        <dbReference type="ARBA" id="ARBA00022827"/>
    </source>
</evidence>
<proteinExistence type="inferred from homology"/>
<dbReference type="SUPFAM" id="SSF47203">
    <property type="entry name" value="Acyl-CoA dehydrogenase C-terminal domain-like"/>
    <property type="match status" value="1"/>
</dbReference>
<comment type="cofactor">
    <cofactor evidence="1 5">
        <name>FAD</name>
        <dbReference type="ChEBI" id="CHEBI:57692"/>
    </cofactor>
</comment>
<dbReference type="InterPro" id="IPR036250">
    <property type="entry name" value="AcylCo_DH-like_C"/>
</dbReference>
<evidence type="ECO:0000256" key="1">
    <source>
        <dbReference type="ARBA" id="ARBA00001974"/>
    </source>
</evidence>
<dbReference type="InterPro" id="IPR006091">
    <property type="entry name" value="Acyl-CoA_Oxase/DH_mid-dom"/>
</dbReference>
<dbReference type="InterPro" id="IPR009075">
    <property type="entry name" value="AcylCo_DH/oxidase_C"/>
</dbReference>
<keyword evidence="10" id="KW-1185">Reference proteome</keyword>
<organism evidence="9 10">
    <name type="scientific">Pseudoroseicyclus tamaricis</name>
    <dbReference type="NCBI Taxonomy" id="2705421"/>
    <lineage>
        <taxon>Bacteria</taxon>
        <taxon>Pseudomonadati</taxon>
        <taxon>Pseudomonadota</taxon>
        <taxon>Alphaproteobacteria</taxon>
        <taxon>Rhodobacterales</taxon>
        <taxon>Paracoccaceae</taxon>
        <taxon>Pseudoroseicyclus</taxon>
    </lineage>
</organism>
<comment type="caution">
    <text evidence="9">The sequence shown here is derived from an EMBL/GenBank/DDBJ whole genome shotgun (WGS) entry which is preliminary data.</text>
</comment>
<dbReference type="PANTHER" id="PTHR42803">
    <property type="entry name" value="ACYL-COA DEHYDROGENASE"/>
    <property type="match status" value="1"/>
</dbReference>
<dbReference type="Gene3D" id="2.40.110.10">
    <property type="entry name" value="Butyryl-CoA Dehydrogenase, subunit A, domain 2"/>
    <property type="match status" value="1"/>
</dbReference>
<dbReference type="SUPFAM" id="SSF56645">
    <property type="entry name" value="Acyl-CoA dehydrogenase NM domain-like"/>
    <property type="match status" value="1"/>
</dbReference>